<gene>
    <name evidence="1" type="ORF">ACFQPC_09650</name>
</gene>
<name>A0ABW2IBK2_9BURK</name>
<evidence type="ECO:0008006" key="3">
    <source>
        <dbReference type="Google" id="ProtNLM"/>
    </source>
</evidence>
<dbReference type="RefSeq" id="WP_382271647.1">
    <property type="nucleotide sequence ID" value="NZ_JBHTBU010000001.1"/>
</dbReference>
<proteinExistence type="predicted"/>
<protein>
    <recommendedName>
        <fullName evidence="3">MFS transporter</fullName>
    </recommendedName>
</protein>
<dbReference type="Proteomes" id="UP001596542">
    <property type="component" value="Unassembled WGS sequence"/>
</dbReference>
<reference evidence="2" key="1">
    <citation type="journal article" date="2019" name="Int. J. Syst. Evol. Microbiol.">
        <title>The Global Catalogue of Microorganisms (GCM) 10K type strain sequencing project: providing services to taxonomists for standard genome sequencing and annotation.</title>
        <authorList>
            <consortium name="The Broad Institute Genomics Platform"/>
            <consortium name="The Broad Institute Genome Sequencing Center for Infectious Disease"/>
            <person name="Wu L."/>
            <person name="Ma J."/>
        </authorList>
    </citation>
    <scope>NUCLEOTIDE SEQUENCE [LARGE SCALE GENOMIC DNA]</scope>
    <source>
        <strain evidence="2">KACC 12508</strain>
    </source>
</reference>
<keyword evidence="2" id="KW-1185">Reference proteome</keyword>
<comment type="caution">
    <text evidence="1">The sequence shown here is derived from an EMBL/GenBank/DDBJ whole genome shotgun (WGS) entry which is preliminary data.</text>
</comment>
<accession>A0ABW2IBK2</accession>
<evidence type="ECO:0000313" key="1">
    <source>
        <dbReference type="EMBL" id="MFC7288298.1"/>
    </source>
</evidence>
<organism evidence="1 2">
    <name type="scientific">Herminiimonas glaciei</name>
    <dbReference type="NCBI Taxonomy" id="523788"/>
    <lineage>
        <taxon>Bacteria</taxon>
        <taxon>Pseudomonadati</taxon>
        <taxon>Pseudomonadota</taxon>
        <taxon>Betaproteobacteria</taxon>
        <taxon>Burkholderiales</taxon>
        <taxon>Oxalobacteraceae</taxon>
        <taxon>Herminiimonas</taxon>
    </lineage>
</organism>
<dbReference type="EMBL" id="JBHTBU010000001">
    <property type="protein sequence ID" value="MFC7288298.1"/>
    <property type="molecule type" value="Genomic_DNA"/>
</dbReference>
<evidence type="ECO:0000313" key="2">
    <source>
        <dbReference type="Proteomes" id="UP001596542"/>
    </source>
</evidence>
<sequence length="47" mass="5102">MIIWYFGNAIGSSVGAWAYAHGGWELASRVGLSLPVIGLLYFATEKK</sequence>